<dbReference type="PANTHER" id="PTHR33646">
    <property type="entry name" value="GB|AAF00631.1"/>
    <property type="match status" value="1"/>
</dbReference>
<sequence>MEKMDLEDWELLPDDGFLQIHDDGGKMIFSKNDFNMNYFICPCPKSSQFVDSTKHPQTVPFPIHLEPSFQETANDHEVITKQVITKENSSKNICDNSMMEAEQNQDQVSQVFFKKMKENEFDNMKIDSPKSNNNTLLSQDDADPFQFEEQAQVLEVDQEKIGMEAENIEENSGRLNLLNKSLNGIGAICSFGVAAAATICIIFMGNHQNNKQNQHKLRFQIFSDGKRIKQVVDHATKLNEAIAAVRGVPVTRAQITVGGYYDAL</sequence>
<dbReference type="STRING" id="4097.A0A1S4A0B2"/>
<dbReference type="PaxDb" id="4097-A0A1S4A0B2"/>
<dbReference type="RefSeq" id="XP_016470039.1">
    <property type="nucleotide sequence ID" value="XM_016614553.1"/>
</dbReference>
<organism evidence="2 3">
    <name type="scientific">Nicotiana tabacum</name>
    <name type="common">Common tobacco</name>
    <dbReference type="NCBI Taxonomy" id="4097"/>
    <lineage>
        <taxon>Eukaryota</taxon>
        <taxon>Viridiplantae</taxon>
        <taxon>Streptophyta</taxon>
        <taxon>Embryophyta</taxon>
        <taxon>Tracheophyta</taxon>
        <taxon>Spermatophyta</taxon>
        <taxon>Magnoliopsida</taxon>
        <taxon>eudicotyledons</taxon>
        <taxon>Gunneridae</taxon>
        <taxon>Pentapetalae</taxon>
        <taxon>asterids</taxon>
        <taxon>lamiids</taxon>
        <taxon>Solanales</taxon>
        <taxon>Solanaceae</taxon>
        <taxon>Nicotianoideae</taxon>
        <taxon>Nicotianeae</taxon>
        <taxon>Nicotiana</taxon>
    </lineage>
</organism>
<keyword evidence="2" id="KW-1185">Reference proteome</keyword>
<proteinExistence type="predicted"/>
<name>A0A1S4A0B2_TOBAC</name>
<dbReference type="PANTHER" id="PTHR33646:SF2">
    <property type="entry name" value="F20H23.8 PROTEIN"/>
    <property type="match status" value="1"/>
</dbReference>
<evidence type="ECO:0000259" key="1">
    <source>
        <dbReference type="Pfam" id="PF20705"/>
    </source>
</evidence>
<evidence type="ECO:0000313" key="3">
    <source>
        <dbReference type="RefSeq" id="XP_016470039.1"/>
    </source>
</evidence>
<protein>
    <recommendedName>
        <fullName evidence="1">DUF6821 domain-containing protein</fullName>
    </recommendedName>
</protein>
<dbReference type="AlphaFoldDB" id="A0A1S4A0B2"/>
<accession>A0A1S4A0B2</accession>
<reference evidence="3" key="2">
    <citation type="submission" date="2025-08" db="UniProtKB">
        <authorList>
            <consortium name="RefSeq"/>
        </authorList>
    </citation>
    <scope>IDENTIFICATION</scope>
</reference>
<dbReference type="Pfam" id="PF20705">
    <property type="entry name" value="DUF6821"/>
    <property type="match status" value="1"/>
</dbReference>
<dbReference type="OMA" id="PRNDEKH"/>
<dbReference type="GeneID" id="107792342"/>
<gene>
    <name evidence="3" type="primary">LOC107792342</name>
</gene>
<dbReference type="InterPro" id="IPR049224">
    <property type="entry name" value="DUF6821"/>
</dbReference>
<dbReference type="KEGG" id="nta:107792342"/>
<dbReference type="Proteomes" id="UP000790787">
    <property type="component" value="Chromosome 5"/>
</dbReference>
<dbReference type="InterPro" id="IPR045883">
    <property type="entry name" value="At4g13530-like"/>
</dbReference>
<dbReference type="OrthoDB" id="766965at2759"/>
<reference evidence="2" key="1">
    <citation type="journal article" date="2014" name="Nat. Commun.">
        <title>The tobacco genome sequence and its comparison with those of tomato and potato.</title>
        <authorList>
            <person name="Sierro N."/>
            <person name="Battey J.N."/>
            <person name="Ouadi S."/>
            <person name="Bakaher N."/>
            <person name="Bovet L."/>
            <person name="Willig A."/>
            <person name="Goepfert S."/>
            <person name="Peitsch M.C."/>
            <person name="Ivanov N.V."/>
        </authorList>
    </citation>
    <scope>NUCLEOTIDE SEQUENCE [LARGE SCALE GENOMIC DNA]</scope>
</reference>
<evidence type="ECO:0000313" key="2">
    <source>
        <dbReference type="Proteomes" id="UP000790787"/>
    </source>
</evidence>